<feature type="transmembrane region" description="Helical" evidence="1">
    <location>
        <begin position="37"/>
        <end position="59"/>
    </location>
</feature>
<keyword evidence="1" id="KW-0472">Membrane</keyword>
<keyword evidence="1" id="KW-0812">Transmembrane</keyword>
<evidence type="ECO:0000313" key="2">
    <source>
        <dbReference type="EMBL" id="KKQ34824.1"/>
    </source>
</evidence>
<comment type="caution">
    <text evidence="2">The sequence shown here is derived from an EMBL/GenBank/DDBJ whole genome shotgun (WGS) entry which is preliminary data.</text>
</comment>
<feature type="transmembrane region" description="Helical" evidence="1">
    <location>
        <begin position="12"/>
        <end position="31"/>
    </location>
</feature>
<proteinExistence type="predicted"/>
<gene>
    <name evidence="2" type="ORF">US50_C0035G0004</name>
</gene>
<dbReference type="AlphaFoldDB" id="A0A0G0JDG2"/>
<protein>
    <submittedName>
        <fullName evidence="2">Uncharacterized protein</fullName>
    </submittedName>
</protein>
<reference evidence="2 3" key="1">
    <citation type="journal article" date="2015" name="Nature">
        <title>rRNA introns, odd ribosomes, and small enigmatic genomes across a large radiation of phyla.</title>
        <authorList>
            <person name="Brown C.T."/>
            <person name="Hug L.A."/>
            <person name="Thomas B.C."/>
            <person name="Sharon I."/>
            <person name="Castelle C.J."/>
            <person name="Singh A."/>
            <person name="Wilkins M.J."/>
            <person name="Williams K.H."/>
            <person name="Banfield J.F."/>
        </authorList>
    </citation>
    <scope>NUCLEOTIDE SEQUENCE [LARGE SCALE GENOMIC DNA]</scope>
</reference>
<keyword evidence="1" id="KW-1133">Transmembrane helix</keyword>
<evidence type="ECO:0000313" key="3">
    <source>
        <dbReference type="Proteomes" id="UP000033876"/>
    </source>
</evidence>
<sequence length="60" mass="6542">MNSQPKLKVISSISQDIAQVFFASVFIGPLINSESSLLTLILGFILSVAFWILSIGIIME</sequence>
<accession>A0A0G0JDG2</accession>
<dbReference type="EMBL" id="LBTF01000035">
    <property type="protein sequence ID" value="KKQ34824.1"/>
    <property type="molecule type" value="Genomic_DNA"/>
</dbReference>
<evidence type="ECO:0000256" key="1">
    <source>
        <dbReference type="SAM" id="Phobius"/>
    </source>
</evidence>
<name>A0A0G0JDG2_9BACT</name>
<organism evidence="2 3">
    <name type="scientific">Candidatus Nomurabacteria bacterium GW2011_GWB1_37_5</name>
    <dbReference type="NCBI Taxonomy" id="1618742"/>
    <lineage>
        <taxon>Bacteria</taxon>
        <taxon>Candidatus Nomuraibacteriota</taxon>
    </lineage>
</organism>
<dbReference type="Proteomes" id="UP000033876">
    <property type="component" value="Unassembled WGS sequence"/>
</dbReference>